<keyword evidence="4 7" id="KW-0812">Transmembrane</keyword>
<keyword evidence="5 7" id="KW-1133">Transmembrane helix</keyword>
<dbReference type="GO" id="GO:0005886">
    <property type="term" value="C:plasma membrane"/>
    <property type="evidence" value="ECO:0007669"/>
    <property type="project" value="UniProtKB-SubCell"/>
</dbReference>
<keyword evidence="6 7" id="KW-0472">Membrane</keyword>
<evidence type="ECO:0000256" key="3">
    <source>
        <dbReference type="ARBA" id="ARBA00022475"/>
    </source>
</evidence>
<sequence>MVLWTGGISFGGVIAFIFADLLILPILNIYRKYYGWKMTVRIRGVFYLSMVAAGYVIELIFTPTGLAPDPAQAHLPSEGIGWNPMRSPPEAHRLTVYPSSG</sequence>
<organism evidence="8 9">
    <name type="scientific">Rhodococcus opacus RKJ300 = JCM 13270</name>
    <dbReference type="NCBI Taxonomy" id="1165867"/>
    <lineage>
        <taxon>Bacteria</taxon>
        <taxon>Bacillati</taxon>
        <taxon>Actinomycetota</taxon>
        <taxon>Actinomycetes</taxon>
        <taxon>Mycobacteriales</taxon>
        <taxon>Nocardiaceae</taxon>
        <taxon>Rhodococcus</taxon>
    </lineage>
</organism>
<comment type="similarity">
    <text evidence="2">Belongs to the UPF0718 family.</text>
</comment>
<name>I0WMW4_RHOOP</name>
<evidence type="ECO:0000256" key="6">
    <source>
        <dbReference type="ARBA" id="ARBA00023136"/>
    </source>
</evidence>
<dbReference type="AlphaFoldDB" id="I0WMW4"/>
<accession>I0WMW4</accession>
<proteinExistence type="inferred from homology"/>
<dbReference type="Pfam" id="PF03773">
    <property type="entry name" value="ArsP_1"/>
    <property type="match status" value="1"/>
</dbReference>
<dbReference type="InterPro" id="IPR005524">
    <property type="entry name" value="DUF318"/>
</dbReference>
<dbReference type="InterPro" id="IPR053166">
    <property type="entry name" value="UPF0718_permease"/>
</dbReference>
<protein>
    <submittedName>
        <fullName evidence="8">Uncharacterized protein</fullName>
    </submittedName>
</protein>
<dbReference type="PANTHER" id="PTHR42775:SF1">
    <property type="entry name" value="PERMEASE RV2963-RELATED"/>
    <property type="match status" value="1"/>
</dbReference>
<evidence type="ECO:0000256" key="7">
    <source>
        <dbReference type="SAM" id="Phobius"/>
    </source>
</evidence>
<feature type="transmembrane region" description="Helical" evidence="7">
    <location>
        <begin position="6"/>
        <end position="30"/>
    </location>
</feature>
<dbReference type="Proteomes" id="UP000006447">
    <property type="component" value="Unassembled WGS sequence"/>
</dbReference>
<comment type="caution">
    <text evidence="8">The sequence shown here is derived from an EMBL/GenBank/DDBJ whole genome shotgun (WGS) entry which is preliminary data.</text>
</comment>
<evidence type="ECO:0000256" key="5">
    <source>
        <dbReference type="ARBA" id="ARBA00022989"/>
    </source>
</evidence>
<evidence type="ECO:0000256" key="2">
    <source>
        <dbReference type="ARBA" id="ARBA00006386"/>
    </source>
</evidence>
<dbReference type="PANTHER" id="PTHR42775">
    <property type="entry name" value="PERMEASE RV2963-RELATED"/>
    <property type="match status" value="1"/>
</dbReference>
<evidence type="ECO:0000256" key="1">
    <source>
        <dbReference type="ARBA" id="ARBA00004651"/>
    </source>
</evidence>
<reference evidence="8 9" key="1">
    <citation type="journal article" date="2012" name="J. Bacteriol.">
        <title>Draft genome sequence of the nitrophenol-degrading actinomycete Rhodococcus imtechensis RKJ300.</title>
        <authorList>
            <person name="Vikram S."/>
            <person name="Kumar S."/>
            <person name="Subramanian S."/>
            <person name="Raghava G.P."/>
        </authorList>
    </citation>
    <scope>NUCLEOTIDE SEQUENCE [LARGE SCALE GENOMIC DNA]</scope>
    <source>
        <strain evidence="8 9">RKJ300</strain>
    </source>
</reference>
<evidence type="ECO:0000313" key="8">
    <source>
        <dbReference type="EMBL" id="EID77730.1"/>
    </source>
</evidence>
<keyword evidence="3" id="KW-1003">Cell membrane</keyword>
<gene>
    <name evidence="8" type="ORF">W59_22313</name>
</gene>
<dbReference type="EMBL" id="AJJH01000125">
    <property type="protein sequence ID" value="EID77730.1"/>
    <property type="molecule type" value="Genomic_DNA"/>
</dbReference>
<evidence type="ECO:0000256" key="4">
    <source>
        <dbReference type="ARBA" id="ARBA00022692"/>
    </source>
</evidence>
<evidence type="ECO:0000313" key="9">
    <source>
        <dbReference type="Proteomes" id="UP000006447"/>
    </source>
</evidence>
<feature type="transmembrane region" description="Helical" evidence="7">
    <location>
        <begin position="42"/>
        <end position="61"/>
    </location>
</feature>
<comment type="subcellular location">
    <subcellularLocation>
        <location evidence="1">Cell membrane</location>
        <topology evidence="1">Multi-pass membrane protein</topology>
    </subcellularLocation>
</comment>
<dbReference type="PATRIC" id="fig|1165867.3.peg.4560"/>